<dbReference type="SUPFAM" id="SSF48452">
    <property type="entry name" value="TPR-like"/>
    <property type="match status" value="1"/>
</dbReference>
<dbReference type="InterPro" id="IPR041662">
    <property type="entry name" value="SusD-like_2"/>
</dbReference>
<keyword evidence="2" id="KW-1185">Reference proteome</keyword>
<name>A0A4R8DMX9_9BACT</name>
<dbReference type="OrthoDB" id="614457at2"/>
<dbReference type="Gene3D" id="1.25.40.390">
    <property type="match status" value="1"/>
</dbReference>
<proteinExistence type="predicted"/>
<dbReference type="PROSITE" id="PS51257">
    <property type="entry name" value="PROKAR_LIPOPROTEIN"/>
    <property type="match status" value="1"/>
</dbReference>
<reference evidence="1 2" key="1">
    <citation type="submission" date="2019-03" db="EMBL/GenBank/DDBJ databases">
        <title>Genomic Encyclopedia of Type Strains, Phase IV (KMG-IV): sequencing the most valuable type-strain genomes for metagenomic binning, comparative biology and taxonomic classification.</title>
        <authorList>
            <person name="Goeker M."/>
        </authorList>
    </citation>
    <scope>NUCLEOTIDE SEQUENCE [LARGE SCALE GENOMIC DNA]</scope>
    <source>
        <strain evidence="1 2">DSM 100059</strain>
    </source>
</reference>
<evidence type="ECO:0000313" key="1">
    <source>
        <dbReference type="EMBL" id="TDW99138.1"/>
    </source>
</evidence>
<comment type="caution">
    <text evidence="1">The sequence shown here is derived from an EMBL/GenBank/DDBJ whole genome shotgun (WGS) entry which is preliminary data.</text>
</comment>
<dbReference type="InterPro" id="IPR011990">
    <property type="entry name" value="TPR-like_helical_dom_sf"/>
</dbReference>
<dbReference type="RefSeq" id="WP_133989604.1">
    <property type="nucleotide sequence ID" value="NZ_SODV01000001.1"/>
</dbReference>
<dbReference type="Proteomes" id="UP000294498">
    <property type="component" value="Unassembled WGS sequence"/>
</dbReference>
<evidence type="ECO:0000313" key="2">
    <source>
        <dbReference type="Proteomes" id="UP000294498"/>
    </source>
</evidence>
<dbReference type="AlphaFoldDB" id="A0A4R8DMX9"/>
<accession>A0A4R8DMX9</accession>
<dbReference type="Pfam" id="PF12771">
    <property type="entry name" value="SusD-like_2"/>
    <property type="match status" value="1"/>
</dbReference>
<dbReference type="EMBL" id="SODV01000001">
    <property type="protein sequence ID" value="TDW99138.1"/>
    <property type="molecule type" value="Genomic_DNA"/>
</dbReference>
<gene>
    <name evidence="1" type="ORF">EDB95_0146</name>
</gene>
<protein>
    <submittedName>
        <fullName evidence="1">SusD-like starch-binding protein associating with outer membrane</fullName>
    </submittedName>
</protein>
<sequence>MKRIHYLYTMALAALILGSCGKGYLTNLAVNPNQPSTSQTSPSLVLSAALASTVAEVQGGDYNAQSTWLGNINYKGGYAISTNTLTYILTNGAYNGCWGNLYYNLTNYNFIVQKVAGTQNNDDYTAIGKIMEVWDFAYLVDNFNNVPYSQTMKAPTVNTPAYDTAETIYTSLVTLLDTAINLINATSSNTTESNPGSFDVLFGGNMSLWAAFANTLKLRLLLQQSEMSGRSSYITQELAVTASTPYLGPGQNAFIQPGYANQNGPNGGNQQNPFYGFLGYTINGSPTGFYAEQGACQAAIDFLNKTNDAFRLPLEYDSVPGVSPASYSAAYFGILPAGNISSLGHYAGNQSGQGFLQGPKVPAVLMSAGESLLMQAEAAERGWISGGDAAAENFYQEGITESFEYLGGVYSGSGSASTATAAAQAYYGQTGVQDVSWSGTTNQKIRAIIMQKWIAWAVLNPMISWNDYRRFQDMTNPDGTTGWPDVPLSQDPNNKATHLPYRVLYPNSEYQLNATNVGAQGTVTADSKIFWMP</sequence>
<organism evidence="1 2">
    <name type="scientific">Dinghuibacter silviterrae</name>
    <dbReference type="NCBI Taxonomy" id="1539049"/>
    <lineage>
        <taxon>Bacteria</taxon>
        <taxon>Pseudomonadati</taxon>
        <taxon>Bacteroidota</taxon>
        <taxon>Chitinophagia</taxon>
        <taxon>Chitinophagales</taxon>
        <taxon>Chitinophagaceae</taxon>
        <taxon>Dinghuibacter</taxon>
    </lineage>
</organism>